<proteinExistence type="predicted"/>
<feature type="compositionally biased region" description="Polar residues" evidence="1">
    <location>
        <begin position="132"/>
        <end position="144"/>
    </location>
</feature>
<feature type="region of interest" description="Disordered" evidence="1">
    <location>
        <begin position="1"/>
        <end position="304"/>
    </location>
</feature>
<protein>
    <submittedName>
        <fullName evidence="2">Uncharacterized protein</fullName>
    </submittedName>
</protein>
<sequence>MTDTSPSPIQLTPSPNIGHARRATEGVFGSVSGQQRQPTARHQSAQTTLTRHQSISGGVGKPSPYSPKVQGDLGDSTRAGRAGIGGPVKRRESMSGIGNNLRSHKPAGLGRSVGKIPVQQQVHSSEYRPTEDQQQPSGLSNLLRGQSRGAPTLTNPFSPAPVAAPADDAGALPPMQRRGSSGTSSTVAADTSKRDAGPTVFPTNRGYAPRSFAETSRHPLQRRATSISVRYAGPRDRHSSSPQSQAAGISQAMGATQSPAAISNIDSQGAGNSPLNVRVVHRSHSVSHRDRNNSLRSPRSPLMPTTMGMAIGSPQGGDIIDIVGSPARPSVVFAQKHRSSGIGGSYEGKSLMQERVGLGGKKSASPAAEEDPANM</sequence>
<feature type="compositionally biased region" description="Polar residues" evidence="1">
    <location>
        <begin position="31"/>
        <end position="56"/>
    </location>
</feature>
<dbReference type="AlphaFoldDB" id="A0A9W8HMJ8"/>
<feature type="compositionally biased region" description="Polar residues" evidence="1">
    <location>
        <begin position="240"/>
        <end position="275"/>
    </location>
</feature>
<feature type="compositionally biased region" description="Polar residues" evidence="1">
    <location>
        <begin position="1"/>
        <end position="15"/>
    </location>
</feature>
<feature type="compositionally biased region" description="Low complexity" evidence="1">
    <location>
        <begin position="156"/>
        <end position="174"/>
    </location>
</feature>
<evidence type="ECO:0000313" key="2">
    <source>
        <dbReference type="EMBL" id="KAJ2786372.1"/>
    </source>
</evidence>
<name>A0A9W8HMJ8_9FUNG</name>
<organism evidence="2 3">
    <name type="scientific">Coemansia interrupta</name>
    <dbReference type="NCBI Taxonomy" id="1126814"/>
    <lineage>
        <taxon>Eukaryota</taxon>
        <taxon>Fungi</taxon>
        <taxon>Fungi incertae sedis</taxon>
        <taxon>Zoopagomycota</taxon>
        <taxon>Kickxellomycotina</taxon>
        <taxon>Kickxellomycetes</taxon>
        <taxon>Kickxellales</taxon>
        <taxon>Kickxellaceae</taxon>
        <taxon>Coemansia</taxon>
    </lineage>
</organism>
<accession>A0A9W8HMJ8</accession>
<dbReference type="OrthoDB" id="5592474at2759"/>
<comment type="caution">
    <text evidence="2">The sequence shown here is derived from an EMBL/GenBank/DDBJ whole genome shotgun (WGS) entry which is preliminary data.</text>
</comment>
<gene>
    <name evidence="2" type="ORF">GGI15_001580</name>
</gene>
<keyword evidence="3" id="KW-1185">Reference proteome</keyword>
<dbReference type="Proteomes" id="UP001140172">
    <property type="component" value="Unassembled WGS sequence"/>
</dbReference>
<feature type="compositionally biased region" description="Polar residues" evidence="1">
    <location>
        <begin position="178"/>
        <end position="189"/>
    </location>
</feature>
<feature type="region of interest" description="Disordered" evidence="1">
    <location>
        <begin position="336"/>
        <end position="375"/>
    </location>
</feature>
<evidence type="ECO:0000256" key="1">
    <source>
        <dbReference type="SAM" id="MobiDB-lite"/>
    </source>
</evidence>
<evidence type="ECO:0000313" key="3">
    <source>
        <dbReference type="Proteomes" id="UP001140172"/>
    </source>
</evidence>
<reference evidence="2" key="1">
    <citation type="submission" date="2022-07" db="EMBL/GenBank/DDBJ databases">
        <title>Phylogenomic reconstructions and comparative analyses of Kickxellomycotina fungi.</title>
        <authorList>
            <person name="Reynolds N.K."/>
            <person name="Stajich J.E."/>
            <person name="Barry K."/>
            <person name="Grigoriev I.V."/>
            <person name="Crous P."/>
            <person name="Smith M.E."/>
        </authorList>
    </citation>
    <scope>NUCLEOTIDE SEQUENCE</scope>
    <source>
        <strain evidence="2">BCRC 34489</strain>
    </source>
</reference>
<dbReference type="EMBL" id="JANBUM010000065">
    <property type="protein sequence ID" value="KAJ2786372.1"/>
    <property type="molecule type" value="Genomic_DNA"/>
</dbReference>